<keyword evidence="2 5" id="KW-0813">Transport</keyword>
<dbReference type="PANTHER" id="PTHR42953">
    <property type="entry name" value="HIGH-AFFINITY ZINC UPTAKE SYSTEM PROTEIN ZNUA-RELATED"/>
    <property type="match status" value="1"/>
</dbReference>
<dbReference type="PROSITE" id="PS51257">
    <property type="entry name" value="PROKAR_LIPOPROTEIN"/>
    <property type="match status" value="1"/>
</dbReference>
<dbReference type="GO" id="GO:0030313">
    <property type="term" value="C:cell envelope"/>
    <property type="evidence" value="ECO:0007669"/>
    <property type="project" value="UniProtKB-SubCell"/>
</dbReference>
<evidence type="ECO:0000313" key="8">
    <source>
        <dbReference type="Proteomes" id="UP001140076"/>
    </source>
</evidence>
<evidence type="ECO:0000256" key="2">
    <source>
        <dbReference type="ARBA" id="ARBA00022448"/>
    </source>
</evidence>
<comment type="subcellular location">
    <subcellularLocation>
        <location evidence="1">Cell envelope</location>
    </subcellularLocation>
</comment>
<dbReference type="Gene3D" id="3.40.50.1980">
    <property type="entry name" value="Nitrogenase molybdenum iron protein domain"/>
    <property type="match status" value="2"/>
</dbReference>
<evidence type="ECO:0000256" key="3">
    <source>
        <dbReference type="ARBA" id="ARBA00022723"/>
    </source>
</evidence>
<comment type="similarity">
    <text evidence="5">Belongs to the bacterial solute-binding protein 9 family.</text>
</comment>
<gene>
    <name evidence="7" type="ORF">LG943_03815</name>
</gene>
<dbReference type="EMBL" id="JAJAQC010000004">
    <property type="protein sequence ID" value="MDA0563460.1"/>
    <property type="molecule type" value="Genomic_DNA"/>
</dbReference>
<dbReference type="InterPro" id="IPR006127">
    <property type="entry name" value="ZnuA-like"/>
</dbReference>
<evidence type="ECO:0000313" key="7">
    <source>
        <dbReference type="EMBL" id="MDA0563460.1"/>
    </source>
</evidence>
<evidence type="ECO:0000256" key="5">
    <source>
        <dbReference type="RuleBase" id="RU003512"/>
    </source>
</evidence>
<organism evidence="7 8">
    <name type="scientific">Streptomonospora mangrovi</name>
    <dbReference type="NCBI Taxonomy" id="2883123"/>
    <lineage>
        <taxon>Bacteria</taxon>
        <taxon>Bacillati</taxon>
        <taxon>Actinomycetota</taxon>
        <taxon>Actinomycetes</taxon>
        <taxon>Streptosporangiales</taxon>
        <taxon>Nocardiopsidaceae</taxon>
        <taxon>Streptomonospora</taxon>
    </lineage>
</organism>
<proteinExistence type="inferred from homology"/>
<dbReference type="AlphaFoldDB" id="A0A9X3SE81"/>
<keyword evidence="3" id="KW-0479">Metal-binding</keyword>
<dbReference type="GO" id="GO:0046872">
    <property type="term" value="F:metal ion binding"/>
    <property type="evidence" value="ECO:0007669"/>
    <property type="project" value="UniProtKB-KW"/>
</dbReference>
<dbReference type="PRINTS" id="PR00690">
    <property type="entry name" value="ADHESNFAMILY"/>
</dbReference>
<keyword evidence="4 6" id="KW-0732">Signal</keyword>
<dbReference type="InterPro" id="IPR006128">
    <property type="entry name" value="Lipoprotein_PsaA-like"/>
</dbReference>
<dbReference type="RefSeq" id="WP_270070743.1">
    <property type="nucleotide sequence ID" value="NZ_JAJAQC010000004.1"/>
</dbReference>
<accession>A0A9X3SE81</accession>
<keyword evidence="8" id="KW-1185">Reference proteome</keyword>
<comment type="caution">
    <text evidence="7">The sequence shown here is derived from an EMBL/GenBank/DDBJ whole genome shotgun (WGS) entry which is preliminary data.</text>
</comment>
<dbReference type="InterPro" id="IPR006129">
    <property type="entry name" value="AdhesinB"/>
</dbReference>
<protein>
    <submittedName>
        <fullName evidence="7">Metal ABC transporter substrate-binding protein</fullName>
    </submittedName>
</protein>
<feature type="signal peptide" evidence="6">
    <location>
        <begin position="1"/>
        <end position="30"/>
    </location>
</feature>
<evidence type="ECO:0000256" key="1">
    <source>
        <dbReference type="ARBA" id="ARBA00004196"/>
    </source>
</evidence>
<dbReference type="SUPFAM" id="SSF53807">
    <property type="entry name" value="Helical backbone' metal receptor"/>
    <property type="match status" value="1"/>
</dbReference>
<sequence>MPNLRDRRPSTRYAVALAGVAVLLAAGACAGPDGVHDDGRPAVLTTFTVLADMTRNVAGDHVRVESVTRPGAEIHTYEPTPSDLVRGAGADLLLDNGLGLEGWLAQFSERVEAPTATLSEGVETIPITAGADRGAPNPHAWMSPDNALVYVDNIAAALSDLDPAHARDYAANAADYKEEIRAIGADLRADLERVPPQRRALVTCEGAFSYLARDAGLSERYLWPVNADSEGTPQQIASVVEFVSARDVPAVFCESTVNDGAQRQVAAETGARLGRPLYVDSLSGPDGPVPTYLDLLRHDAAAITDGLTREETL</sequence>
<dbReference type="PRINTS" id="PR00691">
    <property type="entry name" value="ADHESINB"/>
</dbReference>
<reference evidence="7" key="1">
    <citation type="submission" date="2021-10" db="EMBL/GenBank/DDBJ databases">
        <title>Streptomonospora sp. nov., isolated from mangrove soil.</title>
        <authorList>
            <person name="Chen X."/>
            <person name="Ge X."/>
            <person name="Liu W."/>
        </authorList>
    </citation>
    <scope>NUCLEOTIDE SEQUENCE</scope>
    <source>
        <strain evidence="7">S1-112</strain>
    </source>
</reference>
<dbReference type="InterPro" id="IPR050492">
    <property type="entry name" value="Bact_metal-bind_prot9"/>
</dbReference>
<dbReference type="PANTHER" id="PTHR42953:SF1">
    <property type="entry name" value="METAL-BINDING PROTEIN HI_0362-RELATED"/>
    <property type="match status" value="1"/>
</dbReference>
<dbReference type="Pfam" id="PF01297">
    <property type="entry name" value="ZnuA"/>
    <property type="match status" value="1"/>
</dbReference>
<evidence type="ECO:0000256" key="6">
    <source>
        <dbReference type="SAM" id="SignalP"/>
    </source>
</evidence>
<dbReference type="GO" id="GO:0007155">
    <property type="term" value="P:cell adhesion"/>
    <property type="evidence" value="ECO:0007669"/>
    <property type="project" value="InterPro"/>
</dbReference>
<evidence type="ECO:0000256" key="4">
    <source>
        <dbReference type="ARBA" id="ARBA00022729"/>
    </source>
</evidence>
<name>A0A9X3SE81_9ACTN</name>
<dbReference type="CDD" id="cd01137">
    <property type="entry name" value="PsaA"/>
    <property type="match status" value="1"/>
</dbReference>
<feature type="chain" id="PRO_5040812770" evidence="6">
    <location>
        <begin position="31"/>
        <end position="313"/>
    </location>
</feature>
<dbReference type="Proteomes" id="UP001140076">
    <property type="component" value="Unassembled WGS sequence"/>
</dbReference>
<dbReference type="GO" id="GO:0030001">
    <property type="term" value="P:metal ion transport"/>
    <property type="evidence" value="ECO:0007669"/>
    <property type="project" value="InterPro"/>
</dbReference>